<dbReference type="SUPFAM" id="SSF46565">
    <property type="entry name" value="Chaperone J-domain"/>
    <property type="match status" value="1"/>
</dbReference>
<dbReference type="SUPFAM" id="SSF144217">
    <property type="entry name" value="CSL zinc finger"/>
    <property type="match status" value="1"/>
</dbReference>
<dbReference type="InterPro" id="IPR036869">
    <property type="entry name" value="J_dom_sf"/>
</dbReference>
<dbReference type="FunFam" id="3.10.660.10:FF:000003">
    <property type="entry name" value="DNAJ heat shock N-terminal domain-containing protein-like"/>
    <property type="match status" value="1"/>
</dbReference>
<evidence type="ECO:0000313" key="9">
    <source>
        <dbReference type="EMBL" id="GMN35213.1"/>
    </source>
</evidence>
<dbReference type="GO" id="GO:0017183">
    <property type="term" value="P:protein histidyl modification to diphthamide"/>
    <property type="evidence" value="ECO:0007669"/>
    <property type="project" value="InterPro"/>
</dbReference>
<dbReference type="PANTHER" id="PTHR21454">
    <property type="entry name" value="DPH3 HOMOLOG-RELATED"/>
    <property type="match status" value="1"/>
</dbReference>
<feature type="domain" description="J" evidence="7">
    <location>
        <begin position="11"/>
        <end position="84"/>
    </location>
</feature>
<evidence type="ECO:0000313" key="10">
    <source>
        <dbReference type="Proteomes" id="UP001187192"/>
    </source>
</evidence>
<sequence length="184" mass="20433">MLHGKSYIQETYYDILSVKEDATHEEIRACYRSAILNSHPDKLQNGYETFPSEESGSGDRFFKVQKAWEVLSNSMSRALYDSELQASRQDDIVAAEDVSLGDMMVEDGGDLVELFYQCRCGDYFSVDSSELGKMGYSLLRDGNNLSLQTGDGLPASVVLPCGSCSLKVRLLIDLEICVSINDNI</sequence>
<dbReference type="PROSITE" id="PS50076">
    <property type="entry name" value="DNAJ_2"/>
    <property type="match status" value="1"/>
</dbReference>
<dbReference type="Pfam" id="PF05207">
    <property type="entry name" value="Zn_ribbon_CSL"/>
    <property type="match status" value="1"/>
</dbReference>
<evidence type="ECO:0000256" key="5">
    <source>
        <dbReference type="ARBA" id="ARBA00023004"/>
    </source>
</evidence>
<dbReference type="InterPro" id="IPR018253">
    <property type="entry name" value="DnaJ_domain_CS"/>
</dbReference>
<comment type="similarity">
    <text evidence="3">Belongs to the DPH4 family.</text>
</comment>
<keyword evidence="10" id="KW-1185">Reference proteome</keyword>
<keyword evidence="4" id="KW-0479">Metal-binding</keyword>
<comment type="subcellular location">
    <subcellularLocation>
        <location evidence="2">Cytoplasm</location>
    </subcellularLocation>
    <subcellularLocation>
        <location evidence="1">Nucleus</location>
    </subcellularLocation>
</comment>
<dbReference type="PROSITE" id="PS00636">
    <property type="entry name" value="DNAJ_1"/>
    <property type="match status" value="1"/>
</dbReference>
<gene>
    <name evidence="9" type="ORF">TIFTF001_005145</name>
</gene>
<dbReference type="PROSITE" id="PS51074">
    <property type="entry name" value="DPH_MB"/>
    <property type="match status" value="1"/>
</dbReference>
<dbReference type="InterPro" id="IPR001623">
    <property type="entry name" value="DnaJ_domain"/>
</dbReference>
<accession>A0AA88CUA0</accession>
<evidence type="ECO:0000256" key="1">
    <source>
        <dbReference type="ARBA" id="ARBA00004123"/>
    </source>
</evidence>
<proteinExistence type="inferred from homology"/>
<comment type="caution">
    <text evidence="9">The sequence shown here is derived from an EMBL/GenBank/DDBJ whole genome shotgun (WGS) entry which is preliminary data.</text>
</comment>
<feature type="domain" description="DPH-type MB" evidence="8">
    <location>
        <begin position="94"/>
        <end position="173"/>
    </location>
</feature>
<name>A0AA88CUA0_FICCA</name>
<reference evidence="9" key="1">
    <citation type="submission" date="2023-07" db="EMBL/GenBank/DDBJ databases">
        <title>draft genome sequence of fig (Ficus carica).</title>
        <authorList>
            <person name="Takahashi T."/>
            <person name="Nishimura K."/>
        </authorList>
    </citation>
    <scope>NUCLEOTIDE SEQUENCE</scope>
</reference>
<dbReference type="GO" id="GO:0046872">
    <property type="term" value="F:metal ion binding"/>
    <property type="evidence" value="ECO:0007669"/>
    <property type="project" value="UniProtKB-KW"/>
</dbReference>
<organism evidence="9 10">
    <name type="scientific">Ficus carica</name>
    <name type="common">Common fig</name>
    <dbReference type="NCBI Taxonomy" id="3494"/>
    <lineage>
        <taxon>Eukaryota</taxon>
        <taxon>Viridiplantae</taxon>
        <taxon>Streptophyta</taxon>
        <taxon>Embryophyta</taxon>
        <taxon>Tracheophyta</taxon>
        <taxon>Spermatophyta</taxon>
        <taxon>Magnoliopsida</taxon>
        <taxon>eudicotyledons</taxon>
        <taxon>Gunneridae</taxon>
        <taxon>Pentapetalae</taxon>
        <taxon>rosids</taxon>
        <taxon>fabids</taxon>
        <taxon>Rosales</taxon>
        <taxon>Moraceae</taxon>
        <taxon>Ficeae</taxon>
        <taxon>Ficus</taxon>
    </lineage>
</organism>
<evidence type="ECO:0000256" key="2">
    <source>
        <dbReference type="ARBA" id="ARBA00004496"/>
    </source>
</evidence>
<dbReference type="Pfam" id="PF00226">
    <property type="entry name" value="DnaJ"/>
    <property type="match status" value="1"/>
</dbReference>
<evidence type="ECO:0000256" key="6">
    <source>
        <dbReference type="ARBA" id="ARBA00023242"/>
    </source>
</evidence>
<evidence type="ECO:0000256" key="4">
    <source>
        <dbReference type="ARBA" id="ARBA00022723"/>
    </source>
</evidence>
<evidence type="ECO:0000256" key="3">
    <source>
        <dbReference type="ARBA" id="ARBA00006169"/>
    </source>
</evidence>
<dbReference type="CDD" id="cd06257">
    <property type="entry name" value="DnaJ"/>
    <property type="match status" value="1"/>
</dbReference>
<dbReference type="Gene3D" id="1.10.287.110">
    <property type="entry name" value="DnaJ domain"/>
    <property type="match status" value="1"/>
</dbReference>
<protein>
    <recommendedName>
        <fullName evidence="11">DPH4 homolog</fullName>
    </recommendedName>
</protein>
<dbReference type="GO" id="GO:0005634">
    <property type="term" value="C:nucleus"/>
    <property type="evidence" value="ECO:0007669"/>
    <property type="project" value="UniProtKB-SubCell"/>
</dbReference>
<dbReference type="InterPro" id="IPR044248">
    <property type="entry name" value="DPH3/4-like"/>
</dbReference>
<keyword evidence="5" id="KW-0408">Iron</keyword>
<dbReference type="AlphaFoldDB" id="A0AA88CUA0"/>
<evidence type="ECO:0000259" key="7">
    <source>
        <dbReference type="PROSITE" id="PS50076"/>
    </source>
</evidence>
<dbReference type="PANTHER" id="PTHR21454:SF47">
    <property type="entry name" value="DNAJ HEAT SHOCK N-TERMINAL DOMAIN-CONTAINING PROTEIN"/>
    <property type="match status" value="1"/>
</dbReference>
<dbReference type="GO" id="GO:0005829">
    <property type="term" value="C:cytosol"/>
    <property type="evidence" value="ECO:0007669"/>
    <property type="project" value="TreeGrafter"/>
</dbReference>
<evidence type="ECO:0008006" key="11">
    <source>
        <dbReference type="Google" id="ProtNLM"/>
    </source>
</evidence>
<dbReference type="InterPro" id="IPR007872">
    <property type="entry name" value="DPH_MB_dom"/>
</dbReference>
<keyword evidence="6" id="KW-0539">Nucleus</keyword>
<dbReference type="SMART" id="SM00271">
    <property type="entry name" value="DnaJ"/>
    <property type="match status" value="1"/>
</dbReference>
<dbReference type="Proteomes" id="UP001187192">
    <property type="component" value="Unassembled WGS sequence"/>
</dbReference>
<dbReference type="EMBL" id="BTGU01000005">
    <property type="protein sequence ID" value="GMN35213.1"/>
    <property type="molecule type" value="Genomic_DNA"/>
</dbReference>
<dbReference type="InterPro" id="IPR036671">
    <property type="entry name" value="DPH_MB_sf"/>
</dbReference>
<evidence type="ECO:0000259" key="8">
    <source>
        <dbReference type="PROSITE" id="PS51074"/>
    </source>
</evidence>
<dbReference type="Gene3D" id="3.10.660.10">
    <property type="entry name" value="DPH Zinc finger"/>
    <property type="match status" value="1"/>
</dbReference>
<dbReference type="PRINTS" id="PR00625">
    <property type="entry name" value="JDOMAIN"/>
</dbReference>